<dbReference type="AlphaFoldDB" id="A0A926EJT8"/>
<dbReference type="InterPro" id="IPR036691">
    <property type="entry name" value="Endo/exonu/phosph_ase_sf"/>
</dbReference>
<dbReference type="GO" id="GO:0016020">
    <property type="term" value="C:membrane"/>
    <property type="evidence" value="ECO:0007669"/>
    <property type="project" value="GOC"/>
</dbReference>
<protein>
    <submittedName>
        <fullName evidence="2">Endonuclease/exonuclease/phosphatase family protein</fullName>
    </submittedName>
</protein>
<evidence type="ECO:0000313" key="2">
    <source>
        <dbReference type="EMBL" id="MBC8584688.1"/>
    </source>
</evidence>
<gene>
    <name evidence="2" type="ORF">H8705_03750</name>
</gene>
<proteinExistence type="predicted"/>
<feature type="domain" description="Endonuclease/exonuclease/phosphatase" evidence="1">
    <location>
        <begin position="11"/>
        <end position="264"/>
    </location>
</feature>
<dbReference type="InterPro" id="IPR051916">
    <property type="entry name" value="GPI-anchor_lipid_remodeler"/>
</dbReference>
<dbReference type="PANTHER" id="PTHR14859:SF1">
    <property type="entry name" value="PGAP2-INTERACTING PROTEIN"/>
    <property type="match status" value="1"/>
</dbReference>
<evidence type="ECO:0000313" key="3">
    <source>
        <dbReference type="Proteomes" id="UP000623678"/>
    </source>
</evidence>
<evidence type="ECO:0000259" key="1">
    <source>
        <dbReference type="Pfam" id="PF03372"/>
    </source>
</evidence>
<dbReference type="PANTHER" id="PTHR14859">
    <property type="entry name" value="CALCOFLUOR WHITE HYPERSENSITIVE PROTEIN PRECURSOR"/>
    <property type="match status" value="1"/>
</dbReference>
<keyword evidence="2" id="KW-0255">Endonuclease</keyword>
<dbReference type="Proteomes" id="UP000623678">
    <property type="component" value="Unassembled WGS sequence"/>
</dbReference>
<name>A0A926EJT8_9FIRM</name>
<dbReference type="InterPro" id="IPR005135">
    <property type="entry name" value="Endo/exonuclease/phosphatase"/>
</dbReference>
<dbReference type="Gene3D" id="3.60.10.10">
    <property type="entry name" value="Endonuclease/exonuclease/phosphatase"/>
    <property type="match status" value="1"/>
</dbReference>
<organism evidence="2 3">
    <name type="scientific">Youxingia wuxianensis</name>
    <dbReference type="NCBI Taxonomy" id="2763678"/>
    <lineage>
        <taxon>Bacteria</taxon>
        <taxon>Bacillati</taxon>
        <taxon>Bacillota</taxon>
        <taxon>Clostridia</taxon>
        <taxon>Eubacteriales</taxon>
        <taxon>Oscillospiraceae</taxon>
        <taxon>Youxingia</taxon>
    </lineage>
</organism>
<reference evidence="2" key="1">
    <citation type="submission" date="2020-08" db="EMBL/GenBank/DDBJ databases">
        <title>Genome public.</title>
        <authorList>
            <person name="Liu C."/>
            <person name="Sun Q."/>
        </authorList>
    </citation>
    <scope>NUCLEOTIDE SEQUENCE</scope>
    <source>
        <strain evidence="2">NSJ-64</strain>
    </source>
</reference>
<dbReference type="CDD" id="cd09083">
    <property type="entry name" value="EEP-1"/>
    <property type="match status" value="1"/>
</dbReference>
<sequence length="282" mass="32358">MQKDENLIRIVSFNLKSDFLTRSKNKWANRRSLAAKVIKDSGAAIIGVQELLPHMRKDVGELLDMDYSILGFGRFSGRKPHKDEHSDIIIKNSSADVRLIKTFWLSKNPEEISRAYYAFFPRICTVAEVHLKEIDRTIRVFNTHFDHICGLARMLGAKVILEYMQKFNQQRPMPTILMGDLNAKPHSKAVRYLREHNKEYPDIHLTDVYSALHCCSVGNTLHHFNGKIKVGAPPIDYIFVSDEFEVVDSKIITDPVEGKYPSDHYPLLATLRLKEMPLAHSV</sequence>
<keyword evidence="2" id="KW-0378">Hydrolase</keyword>
<comment type="caution">
    <text evidence="2">The sequence shown here is derived from an EMBL/GenBank/DDBJ whole genome shotgun (WGS) entry which is preliminary data.</text>
</comment>
<keyword evidence="3" id="KW-1185">Reference proteome</keyword>
<dbReference type="RefSeq" id="WP_262394511.1">
    <property type="nucleotide sequence ID" value="NZ_JACRTD010000002.1"/>
</dbReference>
<dbReference type="SUPFAM" id="SSF56219">
    <property type="entry name" value="DNase I-like"/>
    <property type="match status" value="1"/>
</dbReference>
<dbReference type="EMBL" id="JACRTD010000002">
    <property type="protein sequence ID" value="MBC8584688.1"/>
    <property type="molecule type" value="Genomic_DNA"/>
</dbReference>
<dbReference type="GO" id="GO:0006506">
    <property type="term" value="P:GPI anchor biosynthetic process"/>
    <property type="evidence" value="ECO:0007669"/>
    <property type="project" value="TreeGrafter"/>
</dbReference>
<accession>A0A926EJT8</accession>
<dbReference type="GO" id="GO:0004519">
    <property type="term" value="F:endonuclease activity"/>
    <property type="evidence" value="ECO:0007669"/>
    <property type="project" value="UniProtKB-KW"/>
</dbReference>
<keyword evidence="2" id="KW-0540">Nuclease</keyword>
<dbReference type="Pfam" id="PF03372">
    <property type="entry name" value="Exo_endo_phos"/>
    <property type="match status" value="1"/>
</dbReference>